<dbReference type="PROSITE" id="PS01124">
    <property type="entry name" value="HTH_ARAC_FAMILY_2"/>
    <property type="match status" value="1"/>
</dbReference>
<protein>
    <recommendedName>
        <fullName evidence="3">HTH araC/xylS-type domain-containing protein</fullName>
    </recommendedName>
</protein>
<dbReference type="PANTHER" id="PTHR47893:SF1">
    <property type="entry name" value="REGULATORY PROTEIN PCHR"/>
    <property type="match status" value="1"/>
</dbReference>
<keyword evidence="2" id="KW-0804">Transcription</keyword>
<dbReference type="SUPFAM" id="SSF46689">
    <property type="entry name" value="Homeodomain-like"/>
    <property type="match status" value="2"/>
</dbReference>
<gene>
    <name evidence="4" type="ORF">GCM10007301_52640</name>
</gene>
<evidence type="ECO:0000313" key="4">
    <source>
        <dbReference type="EMBL" id="GGF86217.1"/>
    </source>
</evidence>
<dbReference type="SMART" id="SM00342">
    <property type="entry name" value="HTH_ARAC"/>
    <property type="match status" value="1"/>
</dbReference>
<dbReference type="InterPro" id="IPR053142">
    <property type="entry name" value="PchR_regulatory_protein"/>
</dbReference>
<dbReference type="Gene3D" id="1.10.10.60">
    <property type="entry name" value="Homeodomain-like"/>
    <property type="match status" value="1"/>
</dbReference>
<dbReference type="RefSeq" id="WP_188583849.1">
    <property type="nucleotide sequence ID" value="NZ_BMCT01000011.1"/>
</dbReference>
<organism evidence="4 5">
    <name type="scientific">Azorhizobium oxalatiphilum</name>
    <dbReference type="NCBI Taxonomy" id="980631"/>
    <lineage>
        <taxon>Bacteria</taxon>
        <taxon>Pseudomonadati</taxon>
        <taxon>Pseudomonadota</taxon>
        <taxon>Alphaproteobacteria</taxon>
        <taxon>Hyphomicrobiales</taxon>
        <taxon>Xanthobacteraceae</taxon>
        <taxon>Azorhizobium</taxon>
    </lineage>
</organism>
<comment type="caution">
    <text evidence="4">The sequence shown here is derived from an EMBL/GenBank/DDBJ whole genome shotgun (WGS) entry which is preliminary data.</text>
</comment>
<dbReference type="Pfam" id="PF12833">
    <property type="entry name" value="HTH_18"/>
    <property type="match status" value="1"/>
</dbReference>
<reference evidence="4" key="1">
    <citation type="journal article" date="2014" name="Int. J. Syst. Evol. Microbiol.">
        <title>Complete genome sequence of Corynebacterium casei LMG S-19264T (=DSM 44701T), isolated from a smear-ripened cheese.</title>
        <authorList>
            <consortium name="US DOE Joint Genome Institute (JGI-PGF)"/>
            <person name="Walter F."/>
            <person name="Albersmeier A."/>
            <person name="Kalinowski J."/>
            <person name="Ruckert C."/>
        </authorList>
    </citation>
    <scope>NUCLEOTIDE SEQUENCE</scope>
    <source>
        <strain evidence="4">CCM 7897</strain>
    </source>
</reference>
<dbReference type="InterPro" id="IPR018060">
    <property type="entry name" value="HTH_AraC"/>
</dbReference>
<keyword evidence="1" id="KW-0805">Transcription regulation</keyword>
<feature type="domain" description="HTH araC/xylS-type" evidence="3">
    <location>
        <begin position="225"/>
        <end position="323"/>
    </location>
</feature>
<keyword evidence="5" id="KW-1185">Reference proteome</keyword>
<name>A0A917FIT2_9HYPH</name>
<sequence>MRASPDPAAAQDVIVSAEAFSEASMRFCDRYALDDGAAAGRQLFRGQLATRELSTGPRLSTAEMIALSDSTHKAIFPKSLSLVLTLDGLSSEFDPGNGRERMVLRPGEAAFFSFSDEVETQGHYRNGHSCKSILIQLRPGTIAEDSLAEHVERCVAGSHIRPLGFNPRMHALSEQLFGRSSEGVVGRLLMESSVLELLAIAISCADDIGRATRAVVRASHRAQMARVRDLIMAEPAAPHSLQSLAREGGVSVSGLKAKFREVYGQSVFAFLHDVRMERAKEGLLREGWTVAQAAHFSGYAHASNFCTAFLRHFGTSPGRMSGQPDDIGRAGHA</sequence>
<accession>A0A917FIT2</accession>
<evidence type="ECO:0000256" key="2">
    <source>
        <dbReference type="ARBA" id="ARBA00023163"/>
    </source>
</evidence>
<proteinExistence type="predicted"/>
<dbReference type="GO" id="GO:0003700">
    <property type="term" value="F:DNA-binding transcription factor activity"/>
    <property type="evidence" value="ECO:0007669"/>
    <property type="project" value="InterPro"/>
</dbReference>
<dbReference type="GO" id="GO:0043565">
    <property type="term" value="F:sequence-specific DNA binding"/>
    <property type="evidence" value="ECO:0007669"/>
    <property type="project" value="InterPro"/>
</dbReference>
<evidence type="ECO:0000313" key="5">
    <source>
        <dbReference type="Proteomes" id="UP000606044"/>
    </source>
</evidence>
<dbReference type="EMBL" id="BMCT01000011">
    <property type="protein sequence ID" value="GGF86217.1"/>
    <property type="molecule type" value="Genomic_DNA"/>
</dbReference>
<dbReference type="PANTHER" id="PTHR47893">
    <property type="entry name" value="REGULATORY PROTEIN PCHR"/>
    <property type="match status" value="1"/>
</dbReference>
<reference evidence="4" key="2">
    <citation type="submission" date="2020-09" db="EMBL/GenBank/DDBJ databases">
        <authorList>
            <person name="Sun Q."/>
            <person name="Sedlacek I."/>
        </authorList>
    </citation>
    <scope>NUCLEOTIDE SEQUENCE</scope>
    <source>
        <strain evidence="4">CCM 7897</strain>
    </source>
</reference>
<dbReference type="AlphaFoldDB" id="A0A917FIT2"/>
<evidence type="ECO:0000256" key="1">
    <source>
        <dbReference type="ARBA" id="ARBA00023015"/>
    </source>
</evidence>
<dbReference type="InterPro" id="IPR009057">
    <property type="entry name" value="Homeodomain-like_sf"/>
</dbReference>
<dbReference type="Proteomes" id="UP000606044">
    <property type="component" value="Unassembled WGS sequence"/>
</dbReference>
<evidence type="ECO:0000259" key="3">
    <source>
        <dbReference type="PROSITE" id="PS01124"/>
    </source>
</evidence>